<evidence type="ECO:0000313" key="2">
    <source>
        <dbReference type="Proteomes" id="UP000199297"/>
    </source>
</evidence>
<reference evidence="2" key="1">
    <citation type="submission" date="2016-10" db="EMBL/GenBank/DDBJ databases">
        <authorList>
            <person name="Varghese N."/>
            <person name="Submissions S."/>
        </authorList>
    </citation>
    <scope>NUCLEOTIDE SEQUENCE [LARGE SCALE GENOMIC DNA]</scope>
    <source>
        <strain evidence="2">CGMCC 1.9127</strain>
    </source>
</reference>
<keyword evidence="2" id="KW-1185">Reference proteome</keyword>
<protein>
    <submittedName>
        <fullName evidence="1">Uncharacterized protein</fullName>
    </submittedName>
</protein>
<name>A0A1H7J4K4_9GAMM</name>
<gene>
    <name evidence="1" type="ORF">SAMN05216262_102135</name>
</gene>
<dbReference type="AlphaFoldDB" id="A0A1H7J4K4"/>
<evidence type="ECO:0000313" key="1">
    <source>
        <dbReference type="EMBL" id="SEK69598.1"/>
    </source>
</evidence>
<accession>A0A1H7J4K4</accession>
<dbReference type="Proteomes" id="UP000199297">
    <property type="component" value="Unassembled WGS sequence"/>
</dbReference>
<dbReference type="STRING" id="641665.GCA_002104455_01798"/>
<organism evidence="1 2">
    <name type="scientific">Colwellia chukchiensis</name>
    <dbReference type="NCBI Taxonomy" id="641665"/>
    <lineage>
        <taxon>Bacteria</taxon>
        <taxon>Pseudomonadati</taxon>
        <taxon>Pseudomonadota</taxon>
        <taxon>Gammaproteobacteria</taxon>
        <taxon>Alteromonadales</taxon>
        <taxon>Colwelliaceae</taxon>
        <taxon>Colwellia</taxon>
    </lineage>
</organism>
<dbReference type="EMBL" id="FOBI01000002">
    <property type="protein sequence ID" value="SEK69598.1"/>
    <property type="molecule type" value="Genomic_DNA"/>
</dbReference>
<sequence>MVVIIRQLDDSFVTTEVYLKPSGIDKDMTTQQDVNISLLYQNNRKISAPVMCQ</sequence>
<proteinExistence type="predicted"/>